<evidence type="ECO:0000313" key="2">
    <source>
        <dbReference type="Proteomes" id="UP000027604"/>
    </source>
</evidence>
<evidence type="ECO:0000313" key="1">
    <source>
        <dbReference type="EMBL" id="CDG85799.1"/>
    </source>
</evidence>
<dbReference type="AlphaFoldDB" id="W0VAF5"/>
<sequence>MFLENRSSIPEQKEAIPVQQSCRVLAVSRSAYYAAQRRAVKPSVCKASVQIKAAAG</sequence>
<dbReference type="PATRIC" id="fig|1349767.4.peg.1803"/>
<reference evidence="1 2" key="1">
    <citation type="journal article" date="2015" name="Genome Announc.">
        <title>Genome Sequence of Mushroom Soft-Rot Pathogen Janthinobacterium agaricidamnosum.</title>
        <authorList>
            <person name="Graupner K."/>
            <person name="Lackner G."/>
            <person name="Hertweck C."/>
        </authorList>
    </citation>
    <scope>NUCLEOTIDE SEQUENCE [LARGE SCALE GENOMIC DNA]</scope>
    <source>
        <strain evidence="2">NBRC 102515 / DSM 9628</strain>
    </source>
</reference>
<keyword evidence="2" id="KW-1185">Reference proteome</keyword>
<dbReference type="EMBL" id="HG322949">
    <property type="protein sequence ID" value="CDG85799.1"/>
    <property type="molecule type" value="Genomic_DNA"/>
</dbReference>
<protein>
    <submittedName>
        <fullName evidence="1">Uncharacterized protein</fullName>
    </submittedName>
</protein>
<dbReference type="Proteomes" id="UP000027604">
    <property type="component" value="Chromosome I"/>
</dbReference>
<accession>W0VAF5</accession>
<dbReference type="HOGENOM" id="CLU_3008215_0_0_4"/>
<dbReference type="KEGG" id="jag:GJA_5202"/>
<name>W0VAF5_9BURK</name>
<organism evidence="1 2">
    <name type="scientific">Janthinobacterium agaricidamnosum NBRC 102515 = DSM 9628</name>
    <dbReference type="NCBI Taxonomy" id="1349767"/>
    <lineage>
        <taxon>Bacteria</taxon>
        <taxon>Pseudomonadati</taxon>
        <taxon>Pseudomonadota</taxon>
        <taxon>Betaproteobacteria</taxon>
        <taxon>Burkholderiales</taxon>
        <taxon>Oxalobacteraceae</taxon>
        <taxon>Janthinobacterium</taxon>
    </lineage>
</organism>
<proteinExistence type="predicted"/>
<gene>
    <name evidence="1" type="ORF">GJA_5202</name>
</gene>